<reference evidence="2" key="1">
    <citation type="journal article" date="2011" name="PLoS Genet.">
        <title>Genomic analysis of the necrotrophic fungal pathogens Sclerotinia sclerotiorum and Botrytis cinerea.</title>
        <authorList>
            <person name="Amselem J."/>
            <person name="Cuomo C.A."/>
            <person name="van Kan J.A."/>
            <person name="Viaud M."/>
            <person name="Benito E.P."/>
            <person name="Couloux A."/>
            <person name="Coutinho P.M."/>
            <person name="de Vries R.P."/>
            <person name="Dyer P.S."/>
            <person name="Fillinger S."/>
            <person name="Fournier E."/>
            <person name="Gout L."/>
            <person name="Hahn M."/>
            <person name="Kohn L."/>
            <person name="Lapalu N."/>
            <person name="Plummer K.M."/>
            <person name="Pradier J.M."/>
            <person name="Quevillon E."/>
            <person name="Sharon A."/>
            <person name="Simon A."/>
            <person name="ten Have A."/>
            <person name="Tudzynski B."/>
            <person name="Tudzynski P."/>
            <person name="Wincker P."/>
            <person name="Andrew M."/>
            <person name="Anthouard V."/>
            <person name="Beever R.E."/>
            <person name="Beffa R."/>
            <person name="Benoit I."/>
            <person name="Bouzid O."/>
            <person name="Brault B."/>
            <person name="Chen Z."/>
            <person name="Choquer M."/>
            <person name="Collemare J."/>
            <person name="Cotton P."/>
            <person name="Danchin E.G."/>
            <person name="Da Silva C."/>
            <person name="Gautier A."/>
            <person name="Giraud C."/>
            <person name="Giraud T."/>
            <person name="Gonzalez C."/>
            <person name="Grossetete S."/>
            <person name="Guldener U."/>
            <person name="Henrissat B."/>
            <person name="Howlett B.J."/>
            <person name="Kodira C."/>
            <person name="Kretschmer M."/>
            <person name="Lappartient A."/>
            <person name="Leroch M."/>
            <person name="Levis C."/>
            <person name="Mauceli E."/>
            <person name="Neuveglise C."/>
            <person name="Oeser B."/>
            <person name="Pearson M."/>
            <person name="Poulain J."/>
            <person name="Poussereau N."/>
            <person name="Quesneville H."/>
            <person name="Rascle C."/>
            <person name="Schumacher J."/>
            <person name="Segurens B."/>
            <person name="Sexton A."/>
            <person name="Silva E."/>
            <person name="Sirven C."/>
            <person name="Soanes D.M."/>
            <person name="Talbot N.J."/>
            <person name="Templeton M."/>
            <person name="Yandava C."/>
            <person name="Yarden O."/>
            <person name="Zeng Q."/>
            <person name="Rollins J.A."/>
            <person name="Lebrun M.H."/>
            <person name="Dickman M."/>
        </authorList>
    </citation>
    <scope>NUCLEOTIDE SEQUENCE [LARGE SCALE GENOMIC DNA]</scope>
    <source>
        <strain evidence="2">ATCC 18683 / 1980 / Ss-1</strain>
    </source>
</reference>
<dbReference type="Proteomes" id="UP000001312">
    <property type="component" value="Unassembled WGS sequence"/>
</dbReference>
<dbReference type="AlphaFoldDB" id="A7EML6"/>
<organism evidence="1 2">
    <name type="scientific">Sclerotinia sclerotiorum (strain ATCC 18683 / 1980 / Ss-1)</name>
    <name type="common">White mold</name>
    <name type="synonym">Whetzelinia sclerotiorum</name>
    <dbReference type="NCBI Taxonomy" id="665079"/>
    <lineage>
        <taxon>Eukaryota</taxon>
        <taxon>Fungi</taxon>
        <taxon>Dikarya</taxon>
        <taxon>Ascomycota</taxon>
        <taxon>Pezizomycotina</taxon>
        <taxon>Leotiomycetes</taxon>
        <taxon>Helotiales</taxon>
        <taxon>Sclerotiniaceae</taxon>
        <taxon>Sclerotinia</taxon>
    </lineage>
</organism>
<gene>
    <name evidence="1" type="ORF">SS1G_06565</name>
</gene>
<dbReference type="InParanoid" id="A7EML6"/>
<accession>A7EML6</accession>
<keyword evidence="2" id="KW-1185">Reference proteome</keyword>
<dbReference type="KEGG" id="ssl:SS1G_06565"/>
<dbReference type="RefSeq" id="XP_001592324.1">
    <property type="nucleotide sequence ID" value="XM_001592274.1"/>
</dbReference>
<proteinExistence type="predicted"/>
<sequence length="61" mass="7028">MFEPQGYLCAHCDRSVRRLLGPRTFMSIVEMALLQSEQCDRILSLLHETPGAFKYDDLEVP</sequence>
<evidence type="ECO:0000313" key="1">
    <source>
        <dbReference type="EMBL" id="EDO04082.1"/>
    </source>
</evidence>
<protein>
    <submittedName>
        <fullName evidence="1">Uncharacterized protein</fullName>
    </submittedName>
</protein>
<dbReference type="GeneID" id="5488281"/>
<evidence type="ECO:0000313" key="2">
    <source>
        <dbReference type="Proteomes" id="UP000001312"/>
    </source>
</evidence>
<name>A7EML6_SCLS1</name>
<dbReference type="EMBL" id="CH476628">
    <property type="protein sequence ID" value="EDO04082.1"/>
    <property type="molecule type" value="Genomic_DNA"/>
</dbReference>